<sequence>MIWGIQMRVGISGTGRIGRLCLRKALSEKQSDFEVKVINSTSPIHVLAHLLKYDSVHGTWDANIEVLNDNLMIINGQRISVISEREPDLLPWEDYGVELVVDATGKFNHRHGAERHLFAGAKRVLITAPGANMDLTVVMGVNEAKYDHKLHRVLSVASCTTNCIAPVLQILDRDFGVKQGWMTTVHAFTNDQNHMDNPHKDLRRARACTNSIIPTSTGVGKALIDVLPHLAPHIQGVSIRVPTQDVSLLDLQVVVGRKVKVDEVKLAIKQAIAGQLGTFVDYNELPLVSADYIGNDKSAIIDGLSIMTQEDQIKLLAWYDNEWGYASRVIDFVAYVSRAESTQLKEEAKCLTQTI</sequence>
<dbReference type="Gene3D" id="3.30.360.10">
    <property type="entry name" value="Dihydrodipicolinate Reductase, domain 2"/>
    <property type="match status" value="1"/>
</dbReference>
<organism evidence="10">
    <name type="scientific">Paenibacillus sp. SYP-B3998</name>
    <dbReference type="NCBI Taxonomy" id="2678564"/>
    <lineage>
        <taxon>Bacteria</taxon>
        <taxon>Bacillati</taxon>
        <taxon>Bacillota</taxon>
        <taxon>Bacilli</taxon>
        <taxon>Bacillales</taxon>
        <taxon>Paenibacillaceae</taxon>
        <taxon>Paenibacillus</taxon>
    </lineage>
</organism>
<evidence type="ECO:0000256" key="5">
    <source>
        <dbReference type="PIRSR" id="PIRSR000149-3"/>
    </source>
</evidence>
<feature type="binding site" evidence="5">
    <location>
        <position position="321"/>
    </location>
    <ligand>
        <name>NAD(+)</name>
        <dbReference type="ChEBI" id="CHEBI:57540"/>
    </ligand>
</feature>
<evidence type="ECO:0000313" key="10">
    <source>
        <dbReference type="EMBL" id="NEW07740.1"/>
    </source>
</evidence>
<dbReference type="InterPro" id="IPR020828">
    <property type="entry name" value="GlycerAld_3-P_DH_NAD(P)-bd"/>
</dbReference>
<feature type="binding site" evidence="4">
    <location>
        <begin position="158"/>
        <end position="160"/>
    </location>
    <ligand>
        <name>D-glyceraldehyde 3-phosphate</name>
        <dbReference type="ChEBI" id="CHEBI:59776"/>
    </ligand>
</feature>
<evidence type="ECO:0000256" key="7">
    <source>
        <dbReference type="RuleBase" id="RU000397"/>
    </source>
</evidence>
<dbReference type="GO" id="GO:0016620">
    <property type="term" value="F:oxidoreductase activity, acting on the aldehyde or oxo group of donors, NAD or NADP as acceptor"/>
    <property type="evidence" value="ECO:0007669"/>
    <property type="project" value="InterPro"/>
</dbReference>
<feature type="binding site" evidence="4">
    <location>
        <begin position="217"/>
        <end position="218"/>
    </location>
    <ligand>
        <name>D-glyceraldehyde 3-phosphate</name>
        <dbReference type="ChEBI" id="CHEBI:59776"/>
    </ligand>
</feature>
<dbReference type="InterPro" id="IPR020830">
    <property type="entry name" value="GlycerAld_3-P_DH_AS"/>
</dbReference>
<dbReference type="PANTHER" id="PTHR43148">
    <property type="entry name" value="GLYCERALDEHYDE-3-PHOSPHATE DEHYDROGENASE 2"/>
    <property type="match status" value="1"/>
</dbReference>
<evidence type="ECO:0000256" key="2">
    <source>
        <dbReference type="ARBA" id="ARBA00023002"/>
    </source>
</evidence>
<dbReference type="FunFam" id="3.40.50.720:FF:000001">
    <property type="entry name" value="Glyceraldehyde-3-phosphate dehydrogenase"/>
    <property type="match status" value="1"/>
</dbReference>
<dbReference type="Pfam" id="PF00044">
    <property type="entry name" value="Gp_dh_N"/>
    <property type="match status" value="1"/>
</dbReference>
<dbReference type="CDD" id="cd05214">
    <property type="entry name" value="GAPDH_I_N"/>
    <property type="match status" value="1"/>
</dbReference>
<reference evidence="10" key="1">
    <citation type="submission" date="2020-02" db="EMBL/GenBank/DDBJ databases">
        <authorList>
            <person name="Shen X.-R."/>
            <person name="Zhang Y.-X."/>
        </authorList>
    </citation>
    <scope>NUCLEOTIDE SEQUENCE</scope>
    <source>
        <strain evidence="10">SYP-B3998</strain>
    </source>
</reference>
<feature type="binding site" evidence="4">
    <location>
        <position position="189"/>
    </location>
    <ligand>
        <name>D-glyceraldehyde 3-phosphate</name>
        <dbReference type="ChEBI" id="CHEBI:59776"/>
    </ligand>
</feature>
<name>A0A6G4A064_9BACL</name>
<dbReference type="EC" id="1.2.1.-" evidence="8"/>
<dbReference type="GO" id="GO:0006006">
    <property type="term" value="P:glucose metabolic process"/>
    <property type="evidence" value="ECO:0007669"/>
    <property type="project" value="InterPro"/>
</dbReference>
<dbReference type="PRINTS" id="PR00078">
    <property type="entry name" value="G3PDHDRGNASE"/>
</dbReference>
<dbReference type="FunFam" id="3.30.360.10:FF:000002">
    <property type="entry name" value="Glyceraldehyde-3-phosphate dehydrogenase"/>
    <property type="match status" value="1"/>
</dbReference>
<evidence type="ECO:0000256" key="4">
    <source>
        <dbReference type="PIRSR" id="PIRSR000149-2"/>
    </source>
</evidence>
<dbReference type="InterPro" id="IPR006424">
    <property type="entry name" value="Glyceraldehyde-3-P_DH_1"/>
</dbReference>
<dbReference type="SUPFAM" id="SSF51735">
    <property type="entry name" value="NAD(P)-binding Rossmann-fold domains"/>
    <property type="match status" value="1"/>
</dbReference>
<gene>
    <name evidence="10" type="primary">gap</name>
    <name evidence="10" type="ORF">GK047_17200</name>
</gene>
<feature type="active site" description="Nucleophile" evidence="3">
    <location>
        <position position="159"/>
    </location>
</feature>
<dbReference type="InterPro" id="IPR020831">
    <property type="entry name" value="GlycerAld/Erythrose_P_DH"/>
</dbReference>
<dbReference type="PROSITE" id="PS00071">
    <property type="entry name" value="GAPDH"/>
    <property type="match status" value="1"/>
</dbReference>
<dbReference type="Pfam" id="PF02800">
    <property type="entry name" value="Gp_dh_C"/>
    <property type="match status" value="1"/>
</dbReference>
<dbReference type="GO" id="GO:0051287">
    <property type="term" value="F:NAD binding"/>
    <property type="evidence" value="ECO:0007669"/>
    <property type="project" value="InterPro"/>
</dbReference>
<dbReference type="InterPro" id="IPR036291">
    <property type="entry name" value="NAD(P)-bd_dom_sf"/>
</dbReference>
<dbReference type="Gene3D" id="3.40.50.720">
    <property type="entry name" value="NAD(P)-binding Rossmann-like Domain"/>
    <property type="match status" value="1"/>
</dbReference>
<dbReference type="PIRSF" id="PIRSF000149">
    <property type="entry name" value="GAP_DH"/>
    <property type="match status" value="1"/>
</dbReference>
<keyword evidence="5" id="KW-0547">Nucleotide-binding</keyword>
<feature type="binding site" evidence="4">
    <location>
        <position position="240"/>
    </location>
    <ligand>
        <name>D-glyceraldehyde 3-phosphate</name>
        <dbReference type="ChEBI" id="CHEBI:59776"/>
    </ligand>
</feature>
<evidence type="ECO:0000259" key="9">
    <source>
        <dbReference type="SMART" id="SM00846"/>
    </source>
</evidence>
<dbReference type="GO" id="GO:0050661">
    <property type="term" value="F:NADP binding"/>
    <property type="evidence" value="ECO:0007669"/>
    <property type="project" value="InterPro"/>
</dbReference>
<dbReference type="NCBIfam" id="TIGR01534">
    <property type="entry name" value="GAPDH-I"/>
    <property type="match status" value="1"/>
</dbReference>
<evidence type="ECO:0000256" key="6">
    <source>
        <dbReference type="PIRSR" id="PIRSR000149-4"/>
    </source>
</evidence>
<feature type="site" description="Activates thiol group during catalysis" evidence="6">
    <location>
        <position position="186"/>
    </location>
</feature>
<keyword evidence="5" id="KW-0520">NAD</keyword>
<dbReference type="SUPFAM" id="SSF55347">
    <property type="entry name" value="Glyceraldehyde-3-phosphate dehydrogenase-like, C-terminal domain"/>
    <property type="match status" value="1"/>
</dbReference>
<protein>
    <recommendedName>
        <fullName evidence="8">Glyceraldehyde-3-phosphate dehydrogenase</fullName>
        <ecNumber evidence="8">1.2.1.-</ecNumber>
    </recommendedName>
</protein>
<feature type="domain" description="Glyceraldehyde 3-phosphate dehydrogenase NAD(P) binding" evidence="9">
    <location>
        <begin position="7"/>
        <end position="159"/>
    </location>
</feature>
<dbReference type="CDD" id="cd18126">
    <property type="entry name" value="GAPDH_I_C"/>
    <property type="match status" value="1"/>
</dbReference>
<evidence type="ECO:0000256" key="8">
    <source>
        <dbReference type="RuleBase" id="RU361160"/>
    </source>
</evidence>
<keyword evidence="2 8" id="KW-0560">Oxidoreductase</keyword>
<evidence type="ECO:0000256" key="3">
    <source>
        <dbReference type="PIRSR" id="PIRSR000149-1"/>
    </source>
</evidence>
<dbReference type="SMART" id="SM00846">
    <property type="entry name" value="Gp_dh_N"/>
    <property type="match status" value="1"/>
</dbReference>
<comment type="similarity">
    <text evidence="1 7">Belongs to the glyceraldehyde-3-phosphate dehydrogenase family.</text>
</comment>
<feature type="binding site" evidence="5">
    <location>
        <position position="85"/>
    </location>
    <ligand>
        <name>NAD(+)</name>
        <dbReference type="ChEBI" id="CHEBI:57540"/>
    </ligand>
</feature>
<dbReference type="InterPro" id="IPR020829">
    <property type="entry name" value="GlycerAld_3-P_DH_cat"/>
</dbReference>
<accession>A0A6G4A064</accession>
<dbReference type="AlphaFoldDB" id="A0A6G4A064"/>
<evidence type="ECO:0000256" key="1">
    <source>
        <dbReference type="ARBA" id="ARBA00007406"/>
    </source>
</evidence>
<comment type="caution">
    <text evidence="10">The sequence shown here is derived from an EMBL/GenBank/DDBJ whole genome shotgun (WGS) entry which is preliminary data.</text>
</comment>
<feature type="binding site" evidence="5">
    <location>
        <position position="127"/>
    </location>
    <ligand>
        <name>NAD(+)</name>
        <dbReference type="ChEBI" id="CHEBI:57540"/>
    </ligand>
</feature>
<proteinExistence type="inferred from homology"/>
<feature type="binding site" evidence="5">
    <location>
        <begin position="16"/>
        <end position="17"/>
    </location>
    <ligand>
        <name>NAD(+)</name>
        <dbReference type="ChEBI" id="CHEBI:57540"/>
    </ligand>
</feature>
<dbReference type="EMBL" id="JAAIKC010000006">
    <property type="protein sequence ID" value="NEW07740.1"/>
    <property type="molecule type" value="Genomic_DNA"/>
</dbReference>